<dbReference type="AlphaFoldDB" id="A0A7R9BF34"/>
<comment type="subunit">
    <text evidence="3">Component of the ER membrane protein complex (EMC).</text>
</comment>
<dbReference type="Pfam" id="PF01073">
    <property type="entry name" value="3Beta_HSD"/>
    <property type="match status" value="1"/>
</dbReference>
<reference evidence="14" key="1">
    <citation type="submission" date="2020-11" db="EMBL/GenBank/DDBJ databases">
        <authorList>
            <person name="Tran Van P."/>
        </authorList>
    </citation>
    <scope>NUCLEOTIDE SEQUENCE</scope>
</reference>
<evidence type="ECO:0000313" key="15">
    <source>
        <dbReference type="Proteomes" id="UP000678499"/>
    </source>
</evidence>
<evidence type="ECO:0000256" key="1">
    <source>
        <dbReference type="ARBA" id="ARBA00004477"/>
    </source>
</evidence>
<proteinExistence type="inferred from homology"/>
<comment type="subcellular location">
    <subcellularLocation>
        <location evidence="1">Endoplasmic reticulum membrane</location>
        <topology evidence="1">Multi-pass membrane protein</topology>
    </subcellularLocation>
</comment>
<dbReference type="Proteomes" id="UP000678499">
    <property type="component" value="Unassembled WGS sequence"/>
</dbReference>
<keyword evidence="15" id="KW-1185">Reference proteome</keyword>
<comment type="similarity">
    <text evidence="2">Belongs to the EMC4 family.</text>
</comment>
<evidence type="ECO:0000256" key="8">
    <source>
        <dbReference type="ARBA" id="ARBA00023002"/>
    </source>
</evidence>
<dbReference type="OrthoDB" id="369569at2759"/>
<evidence type="ECO:0000256" key="4">
    <source>
        <dbReference type="ARBA" id="ARBA00020820"/>
    </source>
</evidence>
<accession>A0A7R9BF34</accession>
<evidence type="ECO:0000256" key="5">
    <source>
        <dbReference type="ARBA" id="ARBA00022692"/>
    </source>
</evidence>
<dbReference type="EMBL" id="CAJPEX010000066">
    <property type="protein sequence ID" value="CAG0912948.1"/>
    <property type="molecule type" value="Genomic_DNA"/>
</dbReference>
<dbReference type="InterPro" id="IPR002225">
    <property type="entry name" value="3Beta_OHSteriod_DH/Estase"/>
</dbReference>
<evidence type="ECO:0000256" key="9">
    <source>
        <dbReference type="ARBA" id="ARBA00023136"/>
    </source>
</evidence>
<feature type="domain" description="NAD-dependent epimerase/dehydratase" evidence="13">
    <location>
        <begin position="200"/>
        <end position="263"/>
    </location>
</feature>
<dbReference type="PANTHER" id="PTHR10366:SF848">
    <property type="entry name" value="REDUCTASE_CINNAMOYL-COA REDUCTASE, PUTATIVE-RELATED"/>
    <property type="match status" value="1"/>
</dbReference>
<dbReference type="Gene3D" id="3.40.50.720">
    <property type="entry name" value="NAD(P)-binding Rossmann-like Domain"/>
    <property type="match status" value="2"/>
</dbReference>
<evidence type="ECO:0000259" key="12">
    <source>
        <dbReference type="Pfam" id="PF01073"/>
    </source>
</evidence>
<evidence type="ECO:0000256" key="7">
    <source>
        <dbReference type="ARBA" id="ARBA00022989"/>
    </source>
</evidence>
<name>A0A7R9BF34_9CRUS</name>
<dbReference type="SUPFAM" id="SSF51735">
    <property type="entry name" value="NAD(P)-binding Rossmann-fold domains"/>
    <property type="match status" value="1"/>
</dbReference>
<dbReference type="InterPro" id="IPR001509">
    <property type="entry name" value="Epimerase_deHydtase"/>
</dbReference>
<feature type="transmembrane region" description="Helical" evidence="11">
    <location>
        <begin position="120"/>
        <end position="140"/>
    </location>
</feature>
<dbReference type="GO" id="GO:0006694">
    <property type="term" value="P:steroid biosynthetic process"/>
    <property type="evidence" value="ECO:0007669"/>
    <property type="project" value="InterPro"/>
</dbReference>
<dbReference type="Pfam" id="PF06417">
    <property type="entry name" value="EMC4"/>
    <property type="match status" value="1"/>
</dbReference>
<evidence type="ECO:0000256" key="2">
    <source>
        <dbReference type="ARBA" id="ARBA00007715"/>
    </source>
</evidence>
<dbReference type="InterPro" id="IPR036291">
    <property type="entry name" value="NAD(P)-bd_dom_sf"/>
</dbReference>
<feature type="transmembrane region" description="Helical" evidence="11">
    <location>
        <begin position="77"/>
        <end position="99"/>
    </location>
</feature>
<evidence type="ECO:0000313" key="14">
    <source>
        <dbReference type="EMBL" id="CAD7272796.1"/>
    </source>
</evidence>
<evidence type="ECO:0000256" key="10">
    <source>
        <dbReference type="ARBA" id="ARBA00031143"/>
    </source>
</evidence>
<evidence type="ECO:0000256" key="6">
    <source>
        <dbReference type="ARBA" id="ARBA00022824"/>
    </source>
</evidence>
<keyword evidence="9 11" id="KW-0472">Membrane</keyword>
<dbReference type="InterPro" id="IPR050425">
    <property type="entry name" value="NAD(P)_dehydrat-like"/>
</dbReference>
<gene>
    <name evidence="14" type="ORF">NMOB1V02_LOCUS717</name>
</gene>
<dbReference type="GO" id="GO:0005789">
    <property type="term" value="C:endoplasmic reticulum membrane"/>
    <property type="evidence" value="ECO:0007669"/>
    <property type="project" value="UniProtKB-SubCell"/>
</dbReference>
<keyword evidence="7 11" id="KW-1133">Transmembrane helix</keyword>
<evidence type="ECO:0000256" key="11">
    <source>
        <dbReference type="SAM" id="Phobius"/>
    </source>
</evidence>
<keyword evidence="8" id="KW-0560">Oxidoreductase</keyword>
<dbReference type="PANTHER" id="PTHR10366">
    <property type="entry name" value="NAD DEPENDENT EPIMERASE/DEHYDRATASE"/>
    <property type="match status" value="1"/>
</dbReference>
<dbReference type="EMBL" id="OA882103">
    <property type="protein sequence ID" value="CAD7272796.1"/>
    <property type="molecule type" value="Genomic_DNA"/>
</dbReference>
<dbReference type="Pfam" id="PF01370">
    <property type="entry name" value="Epimerase"/>
    <property type="match status" value="1"/>
</dbReference>
<keyword evidence="6" id="KW-0256">Endoplasmic reticulum</keyword>
<keyword evidence="5 11" id="KW-0812">Transmembrane</keyword>
<evidence type="ECO:0000256" key="3">
    <source>
        <dbReference type="ARBA" id="ARBA00011276"/>
    </source>
</evidence>
<dbReference type="GO" id="GO:0016616">
    <property type="term" value="F:oxidoreductase activity, acting on the CH-OH group of donors, NAD or NADP as acceptor"/>
    <property type="evidence" value="ECO:0007669"/>
    <property type="project" value="InterPro"/>
</dbReference>
<organism evidence="14">
    <name type="scientific">Notodromas monacha</name>
    <dbReference type="NCBI Taxonomy" id="399045"/>
    <lineage>
        <taxon>Eukaryota</taxon>
        <taxon>Metazoa</taxon>
        <taxon>Ecdysozoa</taxon>
        <taxon>Arthropoda</taxon>
        <taxon>Crustacea</taxon>
        <taxon>Oligostraca</taxon>
        <taxon>Ostracoda</taxon>
        <taxon>Podocopa</taxon>
        <taxon>Podocopida</taxon>
        <taxon>Cypridocopina</taxon>
        <taxon>Cypridoidea</taxon>
        <taxon>Cyprididae</taxon>
        <taxon>Notodromas</taxon>
    </lineage>
</organism>
<protein>
    <recommendedName>
        <fullName evidence="4">ER membrane protein complex subunit 4</fullName>
    </recommendedName>
    <alternativeName>
        <fullName evidence="10">Transmembrane protein 85</fullName>
    </alternativeName>
</protein>
<dbReference type="InterPro" id="IPR009445">
    <property type="entry name" value="TMEM85/Emc4"/>
</dbReference>
<sequence length="615" mass="68027">MAGKVHGGKRSRWAIDFVTHRESVYSNISSPPGFSTSTVIAEGHSASGSERVDQNLVIKRSWDLALGPLKQLPMNMFIMYMAGNSISIFPIMMVGMLFLRPVKAILGIQSTFSVIEGSHAVWQKIVFFIGNVACILMALWKCQSMGLLPTHASDWLAFIEPKERAEFAFGGIALALPKDSVCVQKLLSSCKKMSVDSGIVLVTGATGFLATHCIKLLQERGWQVRGTVRNKNDEKKNSALYGLVPDAKHKLELVEADLTKPATWPDPAFPSRSFKAIPPFSSTAAFTAATLAPILAAVKAAVDENGGIALNDLEATLRKNANAVKGCTYVLHVASPFPGSGGKVRDVENQLMRPAVEGTLNVLRACAKAGTVKRVVVTSSVASIFSDTKHKDGERKYNEEDWTDMDDPHCDKYCVSKTKAEKAAWDYVKGLSDSEKFELVTICPSFINGPLLTSIHNDATSLEPVVLLMNRDLRLIGGVPHYMFPICDARDVGLRLLAKNFGKYGYKFPWLEIPTIASWFARFLDSNLLAKNFGKYGYKFPWLEIPTIASWFARFLDSNVKHYVYPRLGLRTDYDNTKLQTLLKIKPRPVEETLVDMGRSMVALGYARKLRPFDE</sequence>
<evidence type="ECO:0000259" key="13">
    <source>
        <dbReference type="Pfam" id="PF01370"/>
    </source>
</evidence>
<feature type="domain" description="3-beta hydroxysteroid dehydrogenase/isomerase" evidence="12">
    <location>
        <begin position="321"/>
        <end position="453"/>
    </location>
</feature>